<dbReference type="AlphaFoldDB" id="A0A9P1L161"/>
<reference evidence="2" key="1">
    <citation type="submission" date="2015-01" db="EMBL/GenBank/DDBJ databases">
        <authorList>
            <person name="Aslett A.Martin."/>
            <person name="De Silva Nishadi"/>
        </authorList>
    </citation>
    <scope>NUCLEOTIDE SEQUENCE [LARGE SCALE GENOMIC DNA]</scope>
    <source>
        <strain evidence="2">UMC4404</strain>
    </source>
</reference>
<sequence>MTDNKLWDKIIDPGMKVNLVTNRLGRKRGIELKYITEDMTVFSVVEDSFNDVGTNYKKAKQRLINQVRPLYTNY</sequence>
<name>A0A9P1L161_PARSO</name>
<dbReference type="Proteomes" id="UP000049685">
    <property type="component" value="Unassembled WGS sequence"/>
</dbReference>
<protein>
    <submittedName>
        <fullName evidence="1">Uncharacterized protein</fullName>
    </submittedName>
</protein>
<organism evidence="1 2">
    <name type="scientific">Paraclostridium sordellii</name>
    <name type="common">Clostridium sordellii</name>
    <dbReference type="NCBI Taxonomy" id="1505"/>
    <lineage>
        <taxon>Bacteria</taxon>
        <taxon>Bacillati</taxon>
        <taxon>Bacillota</taxon>
        <taxon>Clostridia</taxon>
        <taxon>Peptostreptococcales</taxon>
        <taxon>Peptostreptococcaceae</taxon>
        <taxon>Paraclostridium</taxon>
    </lineage>
</organism>
<evidence type="ECO:0000313" key="1">
    <source>
        <dbReference type="EMBL" id="CEN31405.1"/>
    </source>
</evidence>
<evidence type="ECO:0000313" key="2">
    <source>
        <dbReference type="Proteomes" id="UP000049685"/>
    </source>
</evidence>
<dbReference type="EMBL" id="CDNY01000004">
    <property type="protein sequence ID" value="CEN31405.1"/>
    <property type="molecule type" value="Genomic_DNA"/>
</dbReference>
<proteinExistence type="predicted"/>
<comment type="caution">
    <text evidence="1">The sequence shown here is derived from an EMBL/GenBank/DDBJ whole genome shotgun (WGS) entry which is preliminary data.</text>
</comment>
<accession>A0A9P1L161</accession>
<dbReference type="RefSeq" id="WP_057558920.1">
    <property type="nucleotide sequence ID" value="NZ_CDNY01000004.1"/>
</dbReference>
<gene>
    <name evidence="1" type="ORF">UMC4404_32791</name>
</gene>